<dbReference type="Gene3D" id="3.60.15.10">
    <property type="entry name" value="Ribonuclease Z/Hydroxyacylglutathione hydrolase-like"/>
    <property type="match status" value="1"/>
</dbReference>
<evidence type="ECO:0000256" key="1">
    <source>
        <dbReference type="SAM" id="MobiDB-lite"/>
    </source>
</evidence>
<dbReference type="EMBL" id="MU864949">
    <property type="protein sequence ID" value="KAK4464375.1"/>
    <property type="molecule type" value="Genomic_DNA"/>
</dbReference>
<dbReference type="GO" id="GO:1902660">
    <property type="term" value="P:negative regulation of glucose mediated signaling pathway"/>
    <property type="evidence" value="ECO:0007669"/>
    <property type="project" value="TreeGrafter"/>
</dbReference>
<dbReference type="Pfam" id="PF02112">
    <property type="entry name" value="PDEase_II"/>
    <property type="match status" value="2"/>
</dbReference>
<dbReference type="GO" id="GO:0047555">
    <property type="term" value="F:3',5'-cyclic-GMP phosphodiesterase activity"/>
    <property type="evidence" value="ECO:0007669"/>
    <property type="project" value="TreeGrafter"/>
</dbReference>
<dbReference type="SUPFAM" id="SSF56281">
    <property type="entry name" value="Metallo-hydrolase/oxidoreductase"/>
    <property type="match status" value="1"/>
</dbReference>
<feature type="compositionally biased region" description="Polar residues" evidence="1">
    <location>
        <begin position="418"/>
        <end position="434"/>
    </location>
</feature>
<name>A0AAV9HW57_9PEZI</name>
<organism evidence="2 3">
    <name type="scientific">Cladorrhinum samala</name>
    <dbReference type="NCBI Taxonomy" id="585594"/>
    <lineage>
        <taxon>Eukaryota</taxon>
        <taxon>Fungi</taxon>
        <taxon>Dikarya</taxon>
        <taxon>Ascomycota</taxon>
        <taxon>Pezizomycotina</taxon>
        <taxon>Sordariomycetes</taxon>
        <taxon>Sordariomycetidae</taxon>
        <taxon>Sordariales</taxon>
        <taxon>Podosporaceae</taxon>
        <taxon>Cladorrhinum</taxon>
    </lineage>
</organism>
<accession>A0AAV9HW57</accession>
<feature type="region of interest" description="Disordered" evidence="1">
    <location>
        <begin position="413"/>
        <end position="469"/>
    </location>
</feature>
<protein>
    <submittedName>
        <fullName evidence="2">cAMP phosphodiesterases class-II-domain-containing protein</fullName>
    </submittedName>
</protein>
<proteinExistence type="predicted"/>
<evidence type="ECO:0000313" key="3">
    <source>
        <dbReference type="Proteomes" id="UP001321749"/>
    </source>
</evidence>
<dbReference type="CDD" id="cd07735">
    <property type="entry name" value="class_II_PDE_MBL-fold"/>
    <property type="match status" value="1"/>
</dbReference>
<dbReference type="PANTHER" id="PTHR28283:SF1">
    <property type="entry name" value="3',5'-CYCLIC-NUCLEOTIDE PHOSPHODIESTERASE 1"/>
    <property type="match status" value="1"/>
</dbReference>
<evidence type="ECO:0000313" key="2">
    <source>
        <dbReference type="EMBL" id="KAK4464375.1"/>
    </source>
</evidence>
<comment type="caution">
    <text evidence="2">The sequence shown here is derived from an EMBL/GenBank/DDBJ whole genome shotgun (WGS) entry which is preliminary data.</text>
</comment>
<gene>
    <name evidence="2" type="ORF">QBC42DRAFT_48492</name>
</gene>
<reference evidence="2" key="2">
    <citation type="submission" date="2023-06" db="EMBL/GenBank/DDBJ databases">
        <authorList>
            <consortium name="Lawrence Berkeley National Laboratory"/>
            <person name="Mondo S.J."/>
            <person name="Hensen N."/>
            <person name="Bonometti L."/>
            <person name="Westerberg I."/>
            <person name="Brannstrom I.O."/>
            <person name="Guillou S."/>
            <person name="Cros-Aarteil S."/>
            <person name="Calhoun S."/>
            <person name="Haridas S."/>
            <person name="Kuo A."/>
            <person name="Pangilinan J."/>
            <person name="Riley R."/>
            <person name="Labutti K."/>
            <person name="Andreopoulos B."/>
            <person name="Lipzen A."/>
            <person name="Chen C."/>
            <person name="Yanf M."/>
            <person name="Daum C."/>
            <person name="Ng V."/>
            <person name="Clum A."/>
            <person name="Steindorff A."/>
            <person name="Ohm R."/>
            <person name="Martin F."/>
            <person name="Silar P."/>
            <person name="Natvig D."/>
            <person name="Lalanne C."/>
            <person name="Gautier V."/>
            <person name="Ament-Velasquez S.L."/>
            <person name="Kruys A."/>
            <person name="Hutchinson M.I."/>
            <person name="Powell A.J."/>
            <person name="Barry K."/>
            <person name="Miller A.N."/>
            <person name="Grigoriev I.V."/>
            <person name="Debuchy R."/>
            <person name="Gladieux P."/>
            <person name="Thoren M.H."/>
            <person name="Johannesson H."/>
        </authorList>
    </citation>
    <scope>NUCLEOTIDE SEQUENCE</scope>
    <source>
        <strain evidence="2">PSN324</strain>
    </source>
</reference>
<dbReference type="AlphaFoldDB" id="A0AAV9HW57"/>
<dbReference type="PRINTS" id="PR00388">
    <property type="entry name" value="PDIESTERASE2"/>
</dbReference>
<dbReference type="PANTHER" id="PTHR28283">
    <property type="entry name" value="3',5'-CYCLIC-NUCLEOTIDE PHOSPHODIESTERASE 1"/>
    <property type="match status" value="1"/>
</dbReference>
<keyword evidence="3" id="KW-1185">Reference proteome</keyword>
<dbReference type="GO" id="GO:0006198">
    <property type="term" value="P:cAMP catabolic process"/>
    <property type="evidence" value="ECO:0007669"/>
    <property type="project" value="InterPro"/>
</dbReference>
<reference evidence="2" key="1">
    <citation type="journal article" date="2023" name="Mol. Phylogenet. Evol.">
        <title>Genome-scale phylogeny and comparative genomics of the fungal order Sordariales.</title>
        <authorList>
            <person name="Hensen N."/>
            <person name="Bonometti L."/>
            <person name="Westerberg I."/>
            <person name="Brannstrom I.O."/>
            <person name="Guillou S."/>
            <person name="Cros-Aarteil S."/>
            <person name="Calhoun S."/>
            <person name="Haridas S."/>
            <person name="Kuo A."/>
            <person name="Mondo S."/>
            <person name="Pangilinan J."/>
            <person name="Riley R."/>
            <person name="LaButti K."/>
            <person name="Andreopoulos B."/>
            <person name="Lipzen A."/>
            <person name="Chen C."/>
            <person name="Yan M."/>
            <person name="Daum C."/>
            <person name="Ng V."/>
            <person name="Clum A."/>
            <person name="Steindorff A."/>
            <person name="Ohm R.A."/>
            <person name="Martin F."/>
            <person name="Silar P."/>
            <person name="Natvig D.O."/>
            <person name="Lalanne C."/>
            <person name="Gautier V."/>
            <person name="Ament-Velasquez S.L."/>
            <person name="Kruys A."/>
            <person name="Hutchinson M.I."/>
            <person name="Powell A.J."/>
            <person name="Barry K."/>
            <person name="Miller A.N."/>
            <person name="Grigoriev I.V."/>
            <person name="Debuchy R."/>
            <person name="Gladieux P."/>
            <person name="Hiltunen Thoren M."/>
            <person name="Johannesson H."/>
        </authorList>
    </citation>
    <scope>NUCLEOTIDE SEQUENCE</scope>
    <source>
        <strain evidence="2">PSN324</strain>
    </source>
</reference>
<dbReference type="InterPro" id="IPR000396">
    <property type="entry name" value="Pdiesterase2"/>
</dbReference>
<dbReference type="GO" id="GO:0004115">
    <property type="term" value="F:3',5'-cyclic-AMP phosphodiesterase activity"/>
    <property type="evidence" value="ECO:0007669"/>
    <property type="project" value="InterPro"/>
</dbReference>
<feature type="region of interest" description="Disordered" evidence="1">
    <location>
        <begin position="484"/>
        <end position="516"/>
    </location>
</feature>
<sequence length="665" mass="71400">MVSGGGKSEAAGAAISSAPAAEPALHVIVLGSGGGPFENNVTSLLVRSVSSNWGKGSVVAVDAGVHMGAIKDILQRTQPEALGKDDDEHSLPHTLTKGPFAGLEVRSSNPGVNAAEVVQDLVDTYVITHCHLDHIAGLVINTAGLRRPKRLAALPITIEGFKKHIFNNVIWPNLSDENNGHGLVTYMRLVEGGSPALGEGETRGYLEIGDGLAVKALAVSHGHCVERHAHRGSISTRHPSFDGSSFVPGGSDLRTSMQSGLRAVNRSLAHLDPGGHNLSPFLSAHQQERATSLSAAGRVNSMSDRGPVEESICVYDSSAYFFQHVPTGREVLIFGDVEPDSESLTPRNQHVWQTAAPKIAAGKLTAIFIECSYDDSVTPDRLYGHLAPRYIQEEMTFLAKEVLAARMSAARMSATASNPTTRVGSISTQAQQNQGRRKSDPELSLSTSSTGSADKKRKREGDGEQEGGIVAMSHMAVKRIQTELQPRLKSPGISEVSDAPISPKTIRSLGAEPPQPDYFLSQHNLSQHVSTSQSHTPHLATPTGELSISEVDAQVFDAEKLERDEYREVSLLGEEEERYEETQGPVTPLSIPVTNVHPASEKKGQPELKGVLNGLKVVIIHVKERLVDGPELAREVIERELRAHEATGRLGVEYIVSKQGDSLFL</sequence>
<dbReference type="InterPro" id="IPR036866">
    <property type="entry name" value="RibonucZ/Hydroxyglut_hydro"/>
</dbReference>
<dbReference type="Proteomes" id="UP001321749">
    <property type="component" value="Unassembled WGS sequence"/>
</dbReference>